<sequence length="730" mass="83065">MDRRKFSRSDNPLIDEILQKYRDCSTESMTGPKGLTANRSTVKKSWNSTDDYAKHNTYVTSSSEHSRQAVMSKTFTVRLPPPKGQDNFNFKETIIDGVPLACFSSGGEKRVCYTELVNKVLKDFDSKEIDANRDRLQIYCPRCSPQQLELFKLAGVLPWSASSASFISKTDAFRLIGVLTASEVPRRPSRIFKVDSLEVYHECFGGCVGTLEIDKYTDPYAKCITCSQCDGILSPRRFVIHSHSSGEIHTCHWGFDDSKWRLYLMLCNEHPTLHVQKLWEMLMNKFSDGQRWKRASPANDHESDGNERNDGSSTPKRARMGDSRESRESDSEVGDGTYTNKNNNSSSSSSSNVEIVSRRSAFRPWSPLHSRVKSTESSITTSTQGMIVCSSPARLFSPHTIPYLASDSPYTPRNVLPFHRTTIHGGDIKKPVANKVESRLGSPTASYTVSGILATPSAKDPRSLEKTAKEMLEVVAENERWPSEYEKFSDSREESNDSKNAQLEEQIFRKLTSLASNNDYDKLPSPRELSRLLAKEIKDIYCNHAEDKVKELTDARDKLRVELESLQREHAKKMEEVLQELKSVQKETRMRQTSHRLEMESLNERNVKLQLEIKRYKAEKDDILSMTSKETINVLQQDVRDLSKKLEDKDNYCRELENEIKGFHSWINNQRLHSAGSHLIYTVNSNPRLETESIIRAQHMLNGTATASYIPHKTKSSNGSLHNDSSEDEK</sequence>
<dbReference type="PANTHER" id="PTHR10005:SF26">
    <property type="entry name" value="CORL"/>
    <property type="match status" value="1"/>
</dbReference>
<feature type="domain" description="c-SKI SMAD4-binding" evidence="4">
    <location>
        <begin position="196"/>
        <end position="287"/>
    </location>
</feature>
<feature type="coiled-coil region" evidence="2">
    <location>
        <begin position="542"/>
        <end position="659"/>
    </location>
</feature>
<feature type="compositionally biased region" description="Basic and acidic residues" evidence="3">
    <location>
        <begin position="299"/>
        <end position="310"/>
    </location>
</feature>
<dbReference type="SUPFAM" id="SSF63763">
    <property type="entry name" value="SAND domain-like"/>
    <property type="match status" value="1"/>
</dbReference>
<evidence type="ECO:0000313" key="6">
    <source>
        <dbReference type="Proteomes" id="UP001159427"/>
    </source>
</evidence>
<feature type="region of interest" description="Disordered" evidence="3">
    <location>
        <begin position="708"/>
        <end position="730"/>
    </location>
</feature>
<name>A0ABN8LM82_9CNID</name>
<evidence type="ECO:0000256" key="2">
    <source>
        <dbReference type="SAM" id="Coils"/>
    </source>
</evidence>
<gene>
    <name evidence="5" type="ORF">PEVE_00042176</name>
</gene>
<evidence type="ECO:0000256" key="1">
    <source>
        <dbReference type="ARBA" id="ARBA00009513"/>
    </source>
</evidence>
<keyword evidence="2" id="KW-0175">Coiled coil</keyword>
<dbReference type="PANTHER" id="PTHR10005">
    <property type="entry name" value="SKI ONCOGENE-RELATED"/>
    <property type="match status" value="1"/>
</dbReference>
<proteinExistence type="inferred from homology"/>
<dbReference type="InterPro" id="IPR010919">
    <property type="entry name" value="SAND-like_dom_sf"/>
</dbReference>
<organism evidence="5 6">
    <name type="scientific">Porites evermanni</name>
    <dbReference type="NCBI Taxonomy" id="104178"/>
    <lineage>
        <taxon>Eukaryota</taxon>
        <taxon>Metazoa</taxon>
        <taxon>Cnidaria</taxon>
        <taxon>Anthozoa</taxon>
        <taxon>Hexacorallia</taxon>
        <taxon>Scleractinia</taxon>
        <taxon>Fungiina</taxon>
        <taxon>Poritidae</taxon>
        <taxon>Porites</taxon>
    </lineage>
</organism>
<dbReference type="CDD" id="cd21079">
    <property type="entry name" value="DHD_Ski_Sno"/>
    <property type="match status" value="1"/>
</dbReference>
<dbReference type="InterPro" id="IPR014890">
    <property type="entry name" value="c-SKI_SMAD4-bd_dom"/>
</dbReference>
<feature type="compositionally biased region" description="Basic and acidic residues" evidence="3">
    <location>
        <begin position="319"/>
        <end position="330"/>
    </location>
</feature>
<dbReference type="EMBL" id="CALNXI010000082">
    <property type="protein sequence ID" value="CAH3018274.1"/>
    <property type="molecule type" value="Genomic_DNA"/>
</dbReference>
<dbReference type="Proteomes" id="UP001159427">
    <property type="component" value="Unassembled WGS sequence"/>
</dbReference>
<accession>A0ABN8LM82</accession>
<dbReference type="SMART" id="SM01046">
    <property type="entry name" value="c-SKI_SMAD_bind"/>
    <property type="match status" value="1"/>
</dbReference>
<protein>
    <recommendedName>
        <fullName evidence="4">c-SKI SMAD4-binding domain-containing protein</fullName>
    </recommendedName>
</protein>
<dbReference type="InterPro" id="IPR003380">
    <property type="entry name" value="SKI/SNO/DAC"/>
</dbReference>
<comment type="caution">
    <text evidence="5">The sequence shown here is derived from an EMBL/GenBank/DDBJ whole genome shotgun (WGS) entry which is preliminary data.</text>
</comment>
<dbReference type="InterPro" id="IPR023216">
    <property type="entry name" value="Tscrpt_reg_SKI_SnoN"/>
</dbReference>
<keyword evidence="6" id="KW-1185">Reference proteome</keyword>
<dbReference type="Gene3D" id="3.10.260.20">
    <property type="entry name" value="Ski"/>
    <property type="match status" value="1"/>
</dbReference>
<dbReference type="Pfam" id="PF08782">
    <property type="entry name" value="c-SKI_SMAD_bind"/>
    <property type="match status" value="1"/>
</dbReference>
<feature type="region of interest" description="Disordered" evidence="3">
    <location>
        <begin position="292"/>
        <end position="352"/>
    </location>
</feature>
<comment type="similarity">
    <text evidence="1">Belongs to the SKI family.</text>
</comment>
<evidence type="ECO:0000256" key="3">
    <source>
        <dbReference type="SAM" id="MobiDB-lite"/>
    </source>
</evidence>
<dbReference type="SUPFAM" id="SSF46955">
    <property type="entry name" value="Putative DNA-binding domain"/>
    <property type="match status" value="1"/>
</dbReference>
<dbReference type="InterPro" id="IPR037000">
    <property type="entry name" value="Ski_DNA-bd_sf"/>
</dbReference>
<reference evidence="5 6" key="1">
    <citation type="submission" date="2022-05" db="EMBL/GenBank/DDBJ databases">
        <authorList>
            <consortium name="Genoscope - CEA"/>
            <person name="William W."/>
        </authorList>
    </citation>
    <scope>NUCLEOTIDE SEQUENCE [LARGE SCALE GENOMIC DNA]</scope>
</reference>
<dbReference type="Gene3D" id="3.10.390.10">
    <property type="entry name" value="SAND domain-like"/>
    <property type="match status" value="1"/>
</dbReference>
<dbReference type="InterPro" id="IPR009061">
    <property type="entry name" value="DNA-bd_dom_put_sf"/>
</dbReference>
<feature type="compositionally biased region" description="Low complexity" evidence="3">
    <location>
        <begin position="342"/>
        <end position="352"/>
    </location>
</feature>
<evidence type="ECO:0000259" key="4">
    <source>
        <dbReference type="SMART" id="SM01046"/>
    </source>
</evidence>
<dbReference type="Pfam" id="PF02437">
    <property type="entry name" value="Ski_Sno_DHD"/>
    <property type="match status" value="1"/>
</dbReference>
<evidence type="ECO:0000313" key="5">
    <source>
        <dbReference type="EMBL" id="CAH3018274.1"/>
    </source>
</evidence>